<reference evidence="1 2" key="1">
    <citation type="submission" date="2013-01" db="EMBL/GenBank/DDBJ databases">
        <title>The Genome Sequence of Clostridium clostridioforme 90A8.</title>
        <authorList>
            <consortium name="The Broad Institute Genome Sequencing Platform"/>
            <person name="Earl A."/>
            <person name="Ward D."/>
            <person name="Feldgarden M."/>
            <person name="Gevers D."/>
            <person name="Courvalin P."/>
            <person name="Lambert T."/>
            <person name="Walker B."/>
            <person name="Young S.K."/>
            <person name="Zeng Q."/>
            <person name="Gargeya S."/>
            <person name="Fitzgerald M."/>
            <person name="Haas B."/>
            <person name="Abouelleil A."/>
            <person name="Alvarado L."/>
            <person name="Arachchi H.M."/>
            <person name="Berlin A.M."/>
            <person name="Chapman S.B."/>
            <person name="Dewar J."/>
            <person name="Goldberg J."/>
            <person name="Griggs A."/>
            <person name="Gujja S."/>
            <person name="Hansen M."/>
            <person name="Howarth C."/>
            <person name="Imamovic A."/>
            <person name="Larimer J."/>
            <person name="McCowan C."/>
            <person name="Murphy C."/>
            <person name="Neiman D."/>
            <person name="Pearson M."/>
            <person name="Priest M."/>
            <person name="Roberts A."/>
            <person name="Saif S."/>
            <person name="Shea T."/>
            <person name="Sisk P."/>
            <person name="Sykes S."/>
            <person name="Wortman J."/>
            <person name="Nusbaum C."/>
            <person name="Birren B."/>
        </authorList>
    </citation>
    <scope>NUCLEOTIDE SEQUENCE [LARGE SCALE GENOMIC DNA]</scope>
    <source>
        <strain evidence="1 2">90A8</strain>
    </source>
</reference>
<dbReference type="Proteomes" id="UP000013085">
    <property type="component" value="Unassembled WGS sequence"/>
</dbReference>
<protein>
    <recommendedName>
        <fullName evidence="3">DUF3783 domain-containing protein</fullName>
    </recommendedName>
</protein>
<dbReference type="GeneID" id="57962470"/>
<sequence length="139" mass="15505">MAKMMETVLYYNPGRPETMKHVAMMKSVLVRMGVRIKNIGPEQVLEKVGYLAGMEGYEAAKESAGAVPGKLPVIPEEVMVLKQFSGQRLDMLLSGLRGAGVPRIALKAVLTEHNSDWTFYHLYQELKEEHETMTAGQQP</sequence>
<evidence type="ECO:0000313" key="2">
    <source>
        <dbReference type="Proteomes" id="UP000013085"/>
    </source>
</evidence>
<dbReference type="AlphaFoldDB" id="A0A0E2HFT3"/>
<organism evidence="1 2">
    <name type="scientific">[Clostridium] clostridioforme 90A8</name>
    <dbReference type="NCBI Taxonomy" id="999408"/>
    <lineage>
        <taxon>Bacteria</taxon>
        <taxon>Bacillati</taxon>
        <taxon>Bacillota</taxon>
        <taxon>Clostridia</taxon>
        <taxon>Lachnospirales</taxon>
        <taxon>Lachnospiraceae</taxon>
        <taxon>Enterocloster</taxon>
    </lineage>
</organism>
<evidence type="ECO:0008006" key="3">
    <source>
        <dbReference type="Google" id="ProtNLM"/>
    </source>
</evidence>
<dbReference type="HOGENOM" id="CLU_135494_0_0_9"/>
<dbReference type="RefSeq" id="WP_002586775.1">
    <property type="nucleotide sequence ID" value="NZ_KB850987.1"/>
</dbReference>
<evidence type="ECO:0000313" key="1">
    <source>
        <dbReference type="EMBL" id="ENZ19284.1"/>
    </source>
</evidence>
<dbReference type="Pfam" id="PF12646">
    <property type="entry name" value="DUF3783"/>
    <property type="match status" value="1"/>
</dbReference>
<gene>
    <name evidence="1" type="ORF">HMPREF1090_00668</name>
</gene>
<dbReference type="PATRIC" id="fig|999408.3.peg.712"/>
<name>A0A0E2HFT3_9FIRM</name>
<accession>A0A0E2HFT3</accession>
<proteinExistence type="predicted"/>
<dbReference type="InterPro" id="IPR016621">
    <property type="entry name" value="UCP014543"/>
</dbReference>
<comment type="caution">
    <text evidence="1">The sequence shown here is derived from an EMBL/GenBank/DDBJ whole genome shotgun (WGS) entry which is preliminary data.</text>
</comment>
<dbReference type="EMBL" id="AGYR01000005">
    <property type="protein sequence ID" value="ENZ19284.1"/>
    <property type="molecule type" value="Genomic_DNA"/>
</dbReference>